<evidence type="ECO:0000256" key="1">
    <source>
        <dbReference type="ARBA" id="ARBA00005443"/>
    </source>
</evidence>
<gene>
    <name evidence="13" type="primary">PEX14_4</name>
    <name evidence="13" type="ORF">K7432_007757</name>
</gene>
<dbReference type="InterPro" id="IPR006785">
    <property type="entry name" value="Pex14_N"/>
</dbReference>
<dbReference type="EMBL" id="JASJQH010000399">
    <property type="protein sequence ID" value="KAK9764596.1"/>
    <property type="molecule type" value="Genomic_DNA"/>
</dbReference>
<feature type="domain" description="Peroxisome membrane anchor protein Pex14p N-terminal" evidence="12">
    <location>
        <begin position="3"/>
        <end position="47"/>
    </location>
</feature>
<evidence type="ECO:0000256" key="2">
    <source>
        <dbReference type="ARBA" id="ARBA00022448"/>
    </source>
</evidence>
<comment type="caution">
    <text evidence="13">The sequence shown here is derived from an EMBL/GenBank/DDBJ whole genome shotgun (WGS) entry which is preliminary data.</text>
</comment>
<dbReference type="Proteomes" id="UP001479436">
    <property type="component" value="Unassembled WGS sequence"/>
</dbReference>
<dbReference type="InterPro" id="IPR036388">
    <property type="entry name" value="WH-like_DNA-bd_sf"/>
</dbReference>
<keyword evidence="5 10" id="KW-0472">Membrane</keyword>
<dbReference type="Gene3D" id="1.10.10.10">
    <property type="entry name" value="Winged helix-like DNA-binding domain superfamily/Winged helix DNA-binding domain"/>
    <property type="match status" value="1"/>
</dbReference>
<evidence type="ECO:0000256" key="11">
    <source>
        <dbReference type="SAM" id="MobiDB-lite"/>
    </source>
</evidence>
<feature type="compositionally biased region" description="Polar residues" evidence="11">
    <location>
        <begin position="293"/>
        <end position="306"/>
    </location>
</feature>
<name>A0ABR2WSW6_9FUNG</name>
<dbReference type="Pfam" id="PF04695">
    <property type="entry name" value="Pex14_N"/>
    <property type="match status" value="1"/>
</dbReference>
<organism evidence="13 14">
    <name type="scientific">Basidiobolus ranarum</name>
    <dbReference type="NCBI Taxonomy" id="34480"/>
    <lineage>
        <taxon>Eukaryota</taxon>
        <taxon>Fungi</taxon>
        <taxon>Fungi incertae sedis</taxon>
        <taxon>Zoopagomycota</taxon>
        <taxon>Entomophthoromycotina</taxon>
        <taxon>Basidiobolomycetes</taxon>
        <taxon>Basidiobolales</taxon>
        <taxon>Basidiobolaceae</taxon>
        <taxon>Basidiobolus</taxon>
    </lineage>
</organism>
<comment type="similarity">
    <text evidence="1 10">Belongs to the peroxin-14 family.</text>
</comment>
<evidence type="ECO:0000256" key="3">
    <source>
        <dbReference type="ARBA" id="ARBA00022927"/>
    </source>
</evidence>
<comment type="subcellular location">
    <subcellularLocation>
        <location evidence="9 10">Peroxisome membrane</location>
    </subcellularLocation>
</comment>
<feature type="region of interest" description="Disordered" evidence="11">
    <location>
        <begin position="150"/>
        <end position="185"/>
    </location>
</feature>
<keyword evidence="2 10" id="KW-0813">Transport</keyword>
<sequence length="306" mass="34280">MSERKQLVDSAIKFLLLPQVQSKSLQQKKAFLNSKGLSSHEIEEALNHVETQQQITRDFYEDRETSLRNQNEKVTRESEAWDSAQILSPEDIIRQPVPEIQEKSRLDSWRNAITFTKPEAKHWKNYFTATVSALGGVYGVYELVKGFGTKKKEETSQPENLKNETTKAGSSKSIGLQPNETSLSAQNTAEQLAQVSSQTAALKDYVETLGASVKNLQIQETTRDQEFKSLSKQLDELQHSIPQMLESQKSAQYAMVAGLHDDLKALKNLLIRRNTPANSPQITAAQTTTQTQSNPFISSPLATKSK</sequence>
<reference evidence="13 14" key="1">
    <citation type="submission" date="2023-04" db="EMBL/GenBank/DDBJ databases">
        <title>Genome of Basidiobolus ranarum AG-B5.</title>
        <authorList>
            <person name="Stajich J.E."/>
            <person name="Carter-House D."/>
            <person name="Gryganskyi A."/>
        </authorList>
    </citation>
    <scope>NUCLEOTIDE SEQUENCE [LARGE SCALE GENOMIC DNA]</scope>
    <source>
        <strain evidence="13 14">AG-B5</strain>
    </source>
</reference>
<feature type="region of interest" description="Disordered" evidence="11">
    <location>
        <begin position="277"/>
        <end position="306"/>
    </location>
</feature>
<evidence type="ECO:0000256" key="6">
    <source>
        <dbReference type="ARBA" id="ARBA00023140"/>
    </source>
</evidence>
<dbReference type="PANTHER" id="PTHR23058:SF0">
    <property type="entry name" value="PEROXISOMAL MEMBRANE PROTEIN PEX14"/>
    <property type="match status" value="1"/>
</dbReference>
<evidence type="ECO:0000256" key="9">
    <source>
        <dbReference type="ARBA" id="ARBA00046271"/>
    </source>
</evidence>
<dbReference type="PANTHER" id="PTHR23058">
    <property type="entry name" value="PEROXISOMAL MEMBRANE PROTEIN PEX14"/>
    <property type="match status" value="1"/>
</dbReference>
<feature type="compositionally biased region" description="Basic and acidic residues" evidence="11">
    <location>
        <begin position="150"/>
        <end position="165"/>
    </location>
</feature>
<feature type="compositionally biased region" description="Low complexity" evidence="11">
    <location>
        <begin position="283"/>
        <end position="292"/>
    </location>
</feature>
<evidence type="ECO:0000259" key="12">
    <source>
        <dbReference type="Pfam" id="PF04695"/>
    </source>
</evidence>
<keyword evidence="6 10" id="KW-0576">Peroxisome</keyword>
<evidence type="ECO:0000313" key="13">
    <source>
        <dbReference type="EMBL" id="KAK9764596.1"/>
    </source>
</evidence>
<evidence type="ECO:0000256" key="7">
    <source>
        <dbReference type="ARBA" id="ARBA00029502"/>
    </source>
</evidence>
<evidence type="ECO:0000313" key="14">
    <source>
        <dbReference type="Proteomes" id="UP001479436"/>
    </source>
</evidence>
<proteinExistence type="inferred from homology"/>
<evidence type="ECO:0000256" key="8">
    <source>
        <dbReference type="ARBA" id="ARBA00029691"/>
    </source>
</evidence>
<keyword evidence="14" id="KW-1185">Reference proteome</keyword>
<accession>A0ABR2WSW6</accession>
<evidence type="ECO:0000256" key="4">
    <source>
        <dbReference type="ARBA" id="ARBA00023010"/>
    </source>
</evidence>
<protein>
    <recommendedName>
        <fullName evidence="7 10">Peroxisomal membrane protein PEX14</fullName>
    </recommendedName>
    <alternativeName>
        <fullName evidence="8 10">Peroxin-14</fullName>
    </alternativeName>
</protein>
<evidence type="ECO:0000256" key="5">
    <source>
        <dbReference type="ARBA" id="ARBA00023136"/>
    </source>
</evidence>
<keyword evidence="4" id="KW-0811">Translocation</keyword>
<evidence type="ECO:0000256" key="10">
    <source>
        <dbReference type="RuleBase" id="RU367032"/>
    </source>
</evidence>
<keyword evidence="3 10" id="KW-0653">Protein transport</keyword>
<dbReference type="InterPro" id="IPR025655">
    <property type="entry name" value="PEX14"/>
</dbReference>
<comment type="function">
    <text evidence="10">Component of the PEX13-PEX14 docking complex, a translocon channel that specifically mediates the import of peroxisomal cargo proteins bound to PEX5 receptor. The PEX13-PEX14 docking complex forms a large import pore which can be opened to a diameter of about 9 nm. Mechanistically, PEX5 receptor along with cargo proteins associates with the PEX14 subunit of the PEX13-PEX14 docking complex in the cytosol, leading to the insertion of the receptor into the organelle membrane with the concomitant translocation of the cargo into the peroxisome matrix.</text>
</comment>
<feature type="compositionally biased region" description="Polar residues" evidence="11">
    <location>
        <begin position="166"/>
        <end position="185"/>
    </location>
</feature>